<dbReference type="EMBL" id="QKWP01000122">
    <property type="protein sequence ID" value="RIB26815.1"/>
    <property type="molecule type" value="Genomic_DNA"/>
</dbReference>
<gene>
    <name evidence="1" type="ORF">C2G38_2162391</name>
</gene>
<dbReference type="OrthoDB" id="2412900at2759"/>
<accession>A0A397VW51</accession>
<organism evidence="1 2">
    <name type="scientific">Gigaspora rosea</name>
    <dbReference type="NCBI Taxonomy" id="44941"/>
    <lineage>
        <taxon>Eukaryota</taxon>
        <taxon>Fungi</taxon>
        <taxon>Fungi incertae sedis</taxon>
        <taxon>Mucoromycota</taxon>
        <taxon>Glomeromycotina</taxon>
        <taxon>Glomeromycetes</taxon>
        <taxon>Diversisporales</taxon>
        <taxon>Gigasporaceae</taxon>
        <taxon>Gigaspora</taxon>
    </lineage>
</organism>
<evidence type="ECO:0000313" key="1">
    <source>
        <dbReference type="EMBL" id="RIB26815.1"/>
    </source>
</evidence>
<name>A0A397VW51_9GLOM</name>
<protein>
    <submittedName>
        <fullName evidence="1">Uncharacterized protein</fullName>
    </submittedName>
</protein>
<dbReference type="Proteomes" id="UP000266673">
    <property type="component" value="Unassembled WGS sequence"/>
</dbReference>
<sequence length="208" mass="23703">MLTIALYHHQHRECASLELDPTKFEQMIEAFNPQLEGFFSYMTNSIIPKERSAYSVNEAKKSIVGLCYTIAGLRNKFVNQYKLEVGLYLMASGATWKAVDTMAKLGYSACANTVEVYRKQVKKEHLAKIEKYFLENINVFYVYNIDDYYAIHENRRPDTVSTSTANHFATCVAKPIVGCSSVPIVFNNISIHNPENVEASRICWSFNS</sequence>
<proteinExistence type="predicted"/>
<keyword evidence="2" id="KW-1185">Reference proteome</keyword>
<reference evidence="1 2" key="1">
    <citation type="submission" date="2018-06" db="EMBL/GenBank/DDBJ databases">
        <title>Comparative genomics reveals the genomic features of Rhizophagus irregularis, R. cerebriforme, R. diaphanum and Gigaspora rosea, and their symbiotic lifestyle signature.</title>
        <authorList>
            <person name="Morin E."/>
            <person name="San Clemente H."/>
            <person name="Chen E.C.H."/>
            <person name="De La Providencia I."/>
            <person name="Hainaut M."/>
            <person name="Kuo A."/>
            <person name="Kohler A."/>
            <person name="Murat C."/>
            <person name="Tang N."/>
            <person name="Roy S."/>
            <person name="Loubradou J."/>
            <person name="Henrissat B."/>
            <person name="Grigoriev I.V."/>
            <person name="Corradi N."/>
            <person name="Roux C."/>
            <person name="Martin F.M."/>
        </authorList>
    </citation>
    <scope>NUCLEOTIDE SEQUENCE [LARGE SCALE GENOMIC DNA]</scope>
    <source>
        <strain evidence="1 2">DAOM 194757</strain>
    </source>
</reference>
<evidence type="ECO:0000313" key="2">
    <source>
        <dbReference type="Proteomes" id="UP000266673"/>
    </source>
</evidence>
<comment type="caution">
    <text evidence="1">The sequence shown here is derived from an EMBL/GenBank/DDBJ whole genome shotgun (WGS) entry which is preliminary data.</text>
</comment>
<dbReference type="AlphaFoldDB" id="A0A397VW51"/>